<keyword evidence="3" id="KW-1185">Reference proteome</keyword>
<dbReference type="InterPro" id="IPR046347">
    <property type="entry name" value="bZIP_sf"/>
</dbReference>
<dbReference type="OrthoDB" id="6624782at2759"/>
<evidence type="ECO:0000313" key="3">
    <source>
        <dbReference type="Proteomes" id="UP000829291"/>
    </source>
</evidence>
<dbReference type="Gene3D" id="1.20.5.170">
    <property type="match status" value="1"/>
</dbReference>
<dbReference type="GO" id="GO:0005634">
    <property type="term" value="C:nucleus"/>
    <property type="evidence" value="ECO:0007669"/>
    <property type="project" value="UniProtKB-ARBA"/>
</dbReference>
<dbReference type="SUPFAM" id="SSF57959">
    <property type="entry name" value="Leucine zipper domain"/>
    <property type="match status" value="1"/>
</dbReference>
<feature type="region of interest" description="Disordered" evidence="1">
    <location>
        <begin position="285"/>
        <end position="306"/>
    </location>
</feature>
<gene>
    <name evidence="4" type="primary">LOC107218551</name>
</gene>
<dbReference type="InterPro" id="IPR031106">
    <property type="entry name" value="C/EBP"/>
</dbReference>
<feature type="domain" description="BZIP" evidence="2">
    <location>
        <begin position="350"/>
        <end position="413"/>
    </location>
</feature>
<proteinExistence type="predicted"/>
<dbReference type="PANTHER" id="PTHR23334:SF20">
    <property type="entry name" value="BASIC LEUCINE ZIPPER 24"/>
    <property type="match status" value="1"/>
</dbReference>
<dbReference type="PANTHER" id="PTHR23334">
    <property type="entry name" value="CCAAT/ENHANCER BINDING PROTEIN"/>
    <property type="match status" value="1"/>
</dbReference>
<dbReference type="RefSeq" id="XP_015511946.1">
    <property type="nucleotide sequence ID" value="XM_015656460.2"/>
</dbReference>
<dbReference type="CDD" id="cd14813">
    <property type="entry name" value="bZIP_BmCbz-like"/>
    <property type="match status" value="1"/>
</dbReference>
<feature type="region of interest" description="Disordered" evidence="1">
    <location>
        <begin position="324"/>
        <end position="368"/>
    </location>
</feature>
<evidence type="ECO:0000259" key="2">
    <source>
        <dbReference type="PROSITE" id="PS50217"/>
    </source>
</evidence>
<organism evidence="4">
    <name type="scientific">Neodiprion lecontei</name>
    <name type="common">Redheaded pine sawfly</name>
    <dbReference type="NCBI Taxonomy" id="441921"/>
    <lineage>
        <taxon>Eukaryota</taxon>
        <taxon>Metazoa</taxon>
        <taxon>Ecdysozoa</taxon>
        <taxon>Arthropoda</taxon>
        <taxon>Hexapoda</taxon>
        <taxon>Insecta</taxon>
        <taxon>Pterygota</taxon>
        <taxon>Neoptera</taxon>
        <taxon>Endopterygota</taxon>
        <taxon>Hymenoptera</taxon>
        <taxon>Tenthredinoidea</taxon>
        <taxon>Diprionidae</taxon>
        <taxon>Diprioninae</taxon>
        <taxon>Neodiprion</taxon>
    </lineage>
</organism>
<dbReference type="InterPro" id="IPR004827">
    <property type="entry name" value="bZIP"/>
</dbReference>
<evidence type="ECO:0000256" key="1">
    <source>
        <dbReference type="SAM" id="MobiDB-lite"/>
    </source>
</evidence>
<dbReference type="GO" id="GO:0000978">
    <property type="term" value="F:RNA polymerase II cis-regulatory region sequence-specific DNA binding"/>
    <property type="evidence" value="ECO:0007669"/>
    <property type="project" value="TreeGrafter"/>
</dbReference>
<feature type="compositionally biased region" description="Basic and acidic residues" evidence="1">
    <location>
        <begin position="352"/>
        <end position="361"/>
    </location>
</feature>
<feature type="compositionally biased region" description="Low complexity" evidence="1">
    <location>
        <begin position="339"/>
        <end position="351"/>
    </location>
</feature>
<dbReference type="AlphaFoldDB" id="A0A6J0BCE2"/>
<dbReference type="PROSITE" id="PS50217">
    <property type="entry name" value="BZIP"/>
    <property type="match status" value="1"/>
</dbReference>
<accession>A0A6J0BCE2</accession>
<dbReference type="Pfam" id="PF07716">
    <property type="entry name" value="bZIP_2"/>
    <property type="match status" value="1"/>
</dbReference>
<dbReference type="GO" id="GO:0006351">
    <property type="term" value="P:DNA-templated transcription"/>
    <property type="evidence" value="ECO:0007669"/>
    <property type="project" value="InterPro"/>
</dbReference>
<dbReference type="Proteomes" id="UP000829291">
    <property type="component" value="Chromosome 1"/>
</dbReference>
<name>A0A6J0BCE2_NEOLC</name>
<evidence type="ECO:0000313" key="4">
    <source>
        <dbReference type="RefSeq" id="XP_015511946.1"/>
    </source>
</evidence>
<reference evidence="4" key="1">
    <citation type="submission" date="2025-08" db="UniProtKB">
        <authorList>
            <consortium name="RefSeq"/>
        </authorList>
    </citation>
    <scope>IDENTIFICATION</scope>
    <source>
        <tissue evidence="4">Thorax and Abdomen</tissue>
    </source>
</reference>
<dbReference type="GeneID" id="107218551"/>
<sequence length="419" mass="47453">MENSCLKQETYPLLSPVMESELLLEPWPPLKNSKGSTPMVSTPSFWKEDFQDLSDWCVDPQSISRFNIPRSPQGQRDYPIGEDIKTKISGVKDNYYNLSNIKSEFGESTEISDSWTVKNNIESAEMSFGGSQPLGQDQFNTTMDISNVWMDLTPATNTYEQQAANSTKFIPNINKSIPDSSFEMNGENFDNWFPITTNVGDFPCNDLVNINQPNYNPTTLDNYQSTSANSTVEEQETQLLADNLLTDLEFQSFDLLTYVCEENGQSLMNKSETTASEIVEPSQVVNTNKRKSSKENKSIHVKAKTEPVVPPLKISLKATKSPIKKRRISKDVDQESGNYTDTDSDSQTSDYSYRELREKNNKASRKSRINKKVKEAEMMKKANDLEKANAILKMKAKELEKLVIAMRETLLQLALKKES</sequence>
<dbReference type="KEGG" id="nlo:107218551"/>
<protein>
    <submittedName>
        <fullName evidence="4">Uncharacterized protein LOC107218551</fullName>
    </submittedName>
</protein>
<dbReference type="SMART" id="SM00338">
    <property type="entry name" value="BRLZ"/>
    <property type="match status" value="1"/>
</dbReference>
<dbReference type="InParanoid" id="A0A6J0BCE2"/>
<dbReference type="GO" id="GO:0000981">
    <property type="term" value="F:DNA-binding transcription factor activity, RNA polymerase II-specific"/>
    <property type="evidence" value="ECO:0007669"/>
    <property type="project" value="TreeGrafter"/>
</dbReference>